<dbReference type="InterPro" id="IPR012094">
    <property type="entry name" value="tRNA_Ile_lys_synt"/>
</dbReference>
<dbReference type="CDD" id="cd01992">
    <property type="entry name" value="TilS_N"/>
    <property type="match status" value="1"/>
</dbReference>
<accession>A0A1H0ELM3</accession>
<evidence type="ECO:0000313" key="8">
    <source>
        <dbReference type="EMBL" id="SDN83233.1"/>
    </source>
</evidence>
<keyword evidence="3 6" id="KW-0547">Nucleotide-binding</keyword>
<organism evidence="8 9">
    <name type="scientific">Desulfonauticus submarinus</name>
    <dbReference type="NCBI Taxonomy" id="206665"/>
    <lineage>
        <taxon>Bacteria</taxon>
        <taxon>Pseudomonadati</taxon>
        <taxon>Thermodesulfobacteriota</taxon>
        <taxon>Desulfovibrionia</taxon>
        <taxon>Desulfovibrionales</taxon>
        <taxon>Desulfonauticaceae</taxon>
        <taxon>Desulfonauticus</taxon>
    </lineage>
</organism>
<protein>
    <recommendedName>
        <fullName evidence="6">tRNA(Ile)-lysidine synthase</fullName>
        <ecNumber evidence="6">6.3.4.19</ecNumber>
    </recommendedName>
    <alternativeName>
        <fullName evidence="6">tRNA(Ile)-2-lysyl-cytidine synthase</fullName>
    </alternativeName>
    <alternativeName>
        <fullName evidence="6">tRNA(Ile)-lysidine synthetase</fullName>
    </alternativeName>
</protein>
<dbReference type="InterPro" id="IPR014729">
    <property type="entry name" value="Rossmann-like_a/b/a_fold"/>
</dbReference>
<keyword evidence="1 6" id="KW-0436">Ligase</keyword>
<dbReference type="InterPro" id="IPR011063">
    <property type="entry name" value="TilS/TtcA_N"/>
</dbReference>
<dbReference type="STRING" id="206665.SAMN04488516_10842"/>
<dbReference type="PANTHER" id="PTHR43033:SF1">
    <property type="entry name" value="TRNA(ILE)-LYSIDINE SYNTHASE-RELATED"/>
    <property type="match status" value="1"/>
</dbReference>
<sequence length="333" mass="38951">MYTLQTIPPKCAHLVLRVERFLKRYHVDFIGKKILVALSGGPDSTALAVILSLLKKRCSLNIEALYLNHGLREEAFQEELFIQNFAERWKFEPHILRTNIGLLAKKTHRGIEETGRNIRYFILKQFAQKRHCDLIALGHHLNDLAEDVLIRMLRGASWPALGGMDVYLKEDKIVRPLLFLSKDEIKSFLKMLNQNFCIDKSNFQLDTLRNRVRHTILPLFCKENPSFLKNIFRLWQAAKIDRHDWQAKIEKLKPKIFENKIEINRKELELFLPGERMRIFSQCLKQLGPGQVLFDNVMKLEELFSTRKVGKRVEFPGNKMVLLNNETVSFLKG</sequence>
<evidence type="ECO:0000256" key="6">
    <source>
        <dbReference type="HAMAP-Rule" id="MF_01161"/>
    </source>
</evidence>
<keyword evidence="2 6" id="KW-0819">tRNA processing</keyword>
<dbReference type="Gene3D" id="3.40.50.620">
    <property type="entry name" value="HUPs"/>
    <property type="match status" value="1"/>
</dbReference>
<keyword evidence="4 6" id="KW-0067">ATP-binding</keyword>
<name>A0A1H0ELM3_9BACT</name>
<comment type="function">
    <text evidence="6">Ligates lysine onto the cytidine present at position 34 of the AUA codon-specific tRNA(Ile) that contains the anticodon CAU, in an ATP-dependent manner. Cytidine is converted to lysidine, thus changing the amino acid specificity of the tRNA from methionine to isoleucine.</text>
</comment>
<feature type="domain" description="tRNA(Ile)-lysidine/2-thiocytidine synthase N-terminal" evidence="7">
    <location>
        <begin position="33"/>
        <end position="214"/>
    </location>
</feature>
<dbReference type="GO" id="GO:0006400">
    <property type="term" value="P:tRNA modification"/>
    <property type="evidence" value="ECO:0007669"/>
    <property type="project" value="UniProtKB-UniRule"/>
</dbReference>
<comment type="similarity">
    <text evidence="6">Belongs to the tRNA(Ile)-lysidine synthase family.</text>
</comment>
<feature type="binding site" evidence="6">
    <location>
        <begin position="39"/>
        <end position="44"/>
    </location>
    <ligand>
        <name>ATP</name>
        <dbReference type="ChEBI" id="CHEBI:30616"/>
    </ligand>
</feature>
<gene>
    <name evidence="6" type="primary">tilS</name>
    <name evidence="8" type="ORF">SAMN04488516_10842</name>
</gene>
<dbReference type="GO" id="GO:0005524">
    <property type="term" value="F:ATP binding"/>
    <property type="evidence" value="ECO:0007669"/>
    <property type="project" value="UniProtKB-UniRule"/>
</dbReference>
<evidence type="ECO:0000256" key="3">
    <source>
        <dbReference type="ARBA" id="ARBA00022741"/>
    </source>
</evidence>
<keyword evidence="9" id="KW-1185">Reference proteome</keyword>
<evidence type="ECO:0000256" key="4">
    <source>
        <dbReference type="ARBA" id="ARBA00022840"/>
    </source>
</evidence>
<dbReference type="GO" id="GO:0005737">
    <property type="term" value="C:cytoplasm"/>
    <property type="evidence" value="ECO:0007669"/>
    <property type="project" value="UniProtKB-SubCell"/>
</dbReference>
<dbReference type="EC" id="6.3.4.19" evidence="6"/>
<evidence type="ECO:0000256" key="2">
    <source>
        <dbReference type="ARBA" id="ARBA00022694"/>
    </source>
</evidence>
<dbReference type="NCBIfam" id="TIGR02432">
    <property type="entry name" value="lysidine_TilS_N"/>
    <property type="match status" value="1"/>
</dbReference>
<comment type="catalytic activity">
    <reaction evidence="5 6">
        <text>cytidine(34) in tRNA(Ile2) + L-lysine + ATP = lysidine(34) in tRNA(Ile2) + AMP + diphosphate + H(+)</text>
        <dbReference type="Rhea" id="RHEA:43744"/>
        <dbReference type="Rhea" id="RHEA-COMP:10625"/>
        <dbReference type="Rhea" id="RHEA-COMP:10670"/>
        <dbReference type="ChEBI" id="CHEBI:15378"/>
        <dbReference type="ChEBI" id="CHEBI:30616"/>
        <dbReference type="ChEBI" id="CHEBI:32551"/>
        <dbReference type="ChEBI" id="CHEBI:33019"/>
        <dbReference type="ChEBI" id="CHEBI:82748"/>
        <dbReference type="ChEBI" id="CHEBI:83665"/>
        <dbReference type="ChEBI" id="CHEBI:456215"/>
        <dbReference type="EC" id="6.3.4.19"/>
    </reaction>
</comment>
<dbReference type="AlphaFoldDB" id="A0A1H0ELM3"/>
<dbReference type="EMBL" id="FNIN01000008">
    <property type="protein sequence ID" value="SDN83233.1"/>
    <property type="molecule type" value="Genomic_DNA"/>
</dbReference>
<keyword evidence="6" id="KW-0963">Cytoplasm</keyword>
<comment type="domain">
    <text evidence="6">The N-terminal region contains the highly conserved SGGXDS motif, predicted to be a P-loop motif involved in ATP binding.</text>
</comment>
<dbReference type="PANTHER" id="PTHR43033">
    <property type="entry name" value="TRNA(ILE)-LYSIDINE SYNTHASE-RELATED"/>
    <property type="match status" value="1"/>
</dbReference>
<dbReference type="Pfam" id="PF01171">
    <property type="entry name" value="ATP_bind_3"/>
    <property type="match status" value="1"/>
</dbReference>
<reference evidence="8 9" key="1">
    <citation type="submission" date="2016-10" db="EMBL/GenBank/DDBJ databases">
        <authorList>
            <person name="de Groot N.N."/>
        </authorList>
    </citation>
    <scope>NUCLEOTIDE SEQUENCE [LARGE SCALE GENOMIC DNA]</scope>
    <source>
        <strain evidence="8 9">DSM 15269</strain>
    </source>
</reference>
<comment type="subcellular location">
    <subcellularLocation>
        <location evidence="6">Cytoplasm</location>
    </subcellularLocation>
</comment>
<evidence type="ECO:0000313" key="9">
    <source>
        <dbReference type="Proteomes" id="UP000199602"/>
    </source>
</evidence>
<dbReference type="GO" id="GO:0032267">
    <property type="term" value="F:tRNA(Ile)-lysidine synthase activity"/>
    <property type="evidence" value="ECO:0007669"/>
    <property type="project" value="UniProtKB-EC"/>
</dbReference>
<proteinExistence type="inferred from homology"/>
<evidence type="ECO:0000256" key="5">
    <source>
        <dbReference type="ARBA" id="ARBA00048539"/>
    </source>
</evidence>
<dbReference type="SUPFAM" id="SSF52402">
    <property type="entry name" value="Adenine nucleotide alpha hydrolases-like"/>
    <property type="match status" value="1"/>
</dbReference>
<dbReference type="HAMAP" id="MF_01161">
    <property type="entry name" value="tRNA_Ile_lys_synt"/>
    <property type="match status" value="1"/>
</dbReference>
<evidence type="ECO:0000256" key="1">
    <source>
        <dbReference type="ARBA" id="ARBA00022598"/>
    </source>
</evidence>
<dbReference type="InterPro" id="IPR012795">
    <property type="entry name" value="tRNA_Ile_lys_synt_N"/>
</dbReference>
<evidence type="ECO:0000259" key="7">
    <source>
        <dbReference type="Pfam" id="PF01171"/>
    </source>
</evidence>
<dbReference type="Proteomes" id="UP000199602">
    <property type="component" value="Unassembled WGS sequence"/>
</dbReference>